<name>A0A699HEZ3_TANCI</name>
<feature type="compositionally biased region" description="Basic and acidic residues" evidence="1">
    <location>
        <begin position="525"/>
        <end position="540"/>
    </location>
</feature>
<protein>
    <submittedName>
        <fullName evidence="2">Uncharacterized protein</fullName>
    </submittedName>
</protein>
<organism evidence="2">
    <name type="scientific">Tanacetum cinerariifolium</name>
    <name type="common">Dalmatian daisy</name>
    <name type="synonym">Chrysanthemum cinerariifolium</name>
    <dbReference type="NCBI Taxonomy" id="118510"/>
    <lineage>
        <taxon>Eukaryota</taxon>
        <taxon>Viridiplantae</taxon>
        <taxon>Streptophyta</taxon>
        <taxon>Embryophyta</taxon>
        <taxon>Tracheophyta</taxon>
        <taxon>Spermatophyta</taxon>
        <taxon>Magnoliopsida</taxon>
        <taxon>eudicotyledons</taxon>
        <taxon>Gunneridae</taxon>
        <taxon>Pentapetalae</taxon>
        <taxon>asterids</taxon>
        <taxon>campanulids</taxon>
        <taxon>Asterales</taxon>
        <taxon>Asteraceae</taxon>
        <taxon>Asteroideae</taxon>
        <taxon>Anthemideae</taxon>
        <taxon>Anthemidinae</taxon>
        <taxon>Tanacetum</taxon>
    </lineage>
</organism>
<reference evidence="2" key="1">
    <citation type="journal article" date="2019" name="Sci. Rep.">
        <title>Draft genome of Tanacetum cinerariifolium, the natural source of mosquito coil.</title>
        <authorList>
            <person name="Yamashiro T."/>
            <person name="Shiraishi A."/>
            <person name="Satake H."/>
            <person name="Nakayama K."/>
        </authorList>
    </citation>
    <scope>NUCLEOTIDE SEQUENCE</scope>
</reference>
<evidence type="ECO:0000313" key="2">
    <source>
        <dbReference type="EMBL" id="GEY11543.1"/>
    </source>
</evidence>
<sequence>MNSTQAQQKALDDALVAPVGRQKFEDLPLKHEVLSFIRDLGHSGDIIYLSDVSVDYLHQPWRAFATIINKFLSDFMFYIENKDAKKTNKMSYPRFTKIVIDYFMSNDQSTSRRNKMFWHTARDDTMFTTMRCISKHEATQVYGTILPKDFTNQAMLESKAYKTYYAYASGEKTPKPKYVRKKAGSDTSPKQKPVQATKDEGTDIKPGVPNLPKYVSKSKKESWGDSDKEVDDDEDDPEDESNDDDDDNGDDDNSDNDGGNNNDGNDDDEADSKRTESNRGEIHNFNPSNVEQTKEEEYTNEKVHTPLDYELTVEEKIDDDEKLDEEEDDKVTKELYKDVNSMYDQEDKDAHVTLTTVHDAQKTDGATQSSSVSSDFTSKLLNLDNPSPTDITIASLMDTTVSYEEPTISDFATHVIEKYITESLEATVLARSSSQPTSSYEAAAALSEFEVTKILMDKLEKNESHLVADYKRELYDALVTSYNTDKDLFNTYGKALTLKHGRDDQDKDQDPSVGSDRGTKRRKSSKEAESSKDPRPKEGKPSSLSKGTSPFNLLKGTCKSITELEYHFEECSKATTEQLNWNNHEGGSLSRKYSTSITKINAATYEINWIEDMVCNIWSPVKVVYDKHSYWGTLHWGIKRQQFYEFASNIQSSKDVYSRKRIIEVTRLTIMKMYDYGHLEEIEVCREDQLLYTFKEDERYDLNVALSMFTKRIVIQRRVEDLQLGVKSYQKKLNLTKADTFRTDIGNKTPYTAYLNPQGVIYMDQLNRNRLMRTDELHKFSDGTLDFVRTTLHHSASGIRMEYLPNKHWSNFEKKRAQVRIQNINKQLFERRLMQNLEKFVCGREYETDLRLLERTI</sequence>
<feature type="compositionally biased region" description="Basic and acidic residues" evidence="1">
    <location>
        <begin position="292"/>
        <end position="307"/>
    </location>
</feature>
<feature type="compositionally biased region" description="Basic and acidic residues" evidence="1">
    <location>
        <begin position="218"/>
        <end position="227"/>
    </location>
</feature>
<accession>A0A699HEZ3</accession>
<comment type="caution">
    <text evidence="2">The sequence shown here is derived from an EMBL/GenBank/DDBJ whole genome shotgun (WGS) entry which is preliminary data.</text>
</comment>
<feature type="compositionally biased region" description="Acidic residues" evidence="1">
    <location>
        <begin position="228"/>
        <end position="255"/>
    </location>
</feature>
<evidence type="ECO:0000256" key="1">
    <source>
        <dbReference type="SAM" id="MobiDB-lite"/>
    </source>
</evidence>
<feature type="compositionally biased region" description="Basic and acidic residues" evidence="1">
    <location>
        <begin position="500"/>
        <end position="510"/>
    </location>
</feature>
<feature type="region of interest" description="Disordered" evidence="1">
    <location>
        <begin position="500"/>
        <end position="549"/>
    </location>
</feature>
<proteinExistence type="predicted"/>
<feature type="compositionally biased region" description="Basic and acidic residues" evidence="1">
    <location>
        <begin position="271"/>
        <end position="282"/>
    </location>
</feature>
<dbReference type="EMBL" id="BKCJ010152963">
    <property type="protein sequence ID" value="GEY11543.1"/>
    <property type="molecule type" value="Genomic_DNA"/>
</dbReference>
<dbReference type="AlphaFoldDB" id="A0A699HEZ3"/>
<gene>
    <name evidence="2" type="ORF">Tci_383517</name>
</gene>
<feature type="region of interest" description="Disordered" evidence="1">
    <location>
        <begin position="175"/>
        <end position="329"/>
    </location>
</feature>
<feature type="compositionally biased region" description="Acidic residues" evidence="1">
    <location>
        <begin position="316"/>
        <end position="329"/>
    </location>
</feature>